<name>A0ABY7YJS5_9HYPH</name>
<evidence type="ECO:0000259" key="5">
    <source>
        <dbReference type="Pfam" id="PF00884"/>
    </source>
</evidence>
<evidence type="ECO:0000256" key="2">
    <source>
        <dbReference type="ARBA" id="ARBA00022723"/>
    </source>
</evidence>
<keyword evidence="4" id="KW-0106">Calcium</keyword>
<sequence length="166" mass="18382">MKRPNILWICTDQQRADSTGVGGNSHVRTPNIDALFAGGAAFPNTYCQSPVCTPSRASFLTGRYPRTTRTRQNGQDIPRDELLIGKIFADAGYTCGLSGKFHLSACHPSVSPVFEPRVEDGYHAFHWSHHPSRAVSESTGDNDEPDQRQLAVERIQYLAIRARQAL</sequence>
<dbReference type="SUPFAM" id="SSF53649">
    <property type="entry name" value="Alkaline phosphatase-like"/>
    <property type="match status" value="1"/>
</dbReference>
<gene>
    <name evidence="6" type="ORF">PSQ19_11910</name>
</gene>
<evidence type="ECO:0000313" key="7">
    <source>
        <dbReference type="Proteomes" id="UP001220530"/>
    </source>
</evidence>
<dbReference type="Proteomes" id="UP001220530">
    <property type="component" value="Chromosome"/>
</dbReference>
<dbReference type="InterPro" id="IPR050738">
    <property type="entry name" value="Sulfatase"/>
</dbReference>
<evidence type="ECO:0000256" key="4">
    <source>
        <dbReference type="ARBA" id="ARBA00022837"/>
    </source>
</evidence>
<dbReference type="InterPro" id="IPR017850">
    <property type="entry name" value="Alkaline_phosphatase_core_sf"/>
</dbReference>
<organism evidence="6 7">
    <name type="scientific">Devosia algicola</name>
    <dbReference type="NCBI Taxonomy" id="3026418"/>
    <lineage>
        <taxon>Bacteria</taxon>
        <taxon>Pseudomonadati</taxon>
        <taxon>Pseudomonadota</taxon>
        <taxon>Alphaproteobacteria</taxon>
        <taxon>Hyphomicrobiales</taxon>
        <taxon>Devosiaceae</taxon>
        <taxon>Devosia</taxon>
    </lineage>
</organism>
<dbReference type="EMBL" id="CP118246">
    <property type="protein sequence ID" value="WDR01503.1"/>
    <property type="molecule type" value="Genomic_DNA"/>
</dbReference>
<reference evidence="6 7" key="1">
    <citation type="submission" date="2023-02" db="EMBL/GenBank/DDBJ databases">
        <title>Devosia algicola sp. nov., isolated from the phycosphere of marine algae.</title>
        <authorList>
            <person name="Kim J.M."/>
            <person name="Lee J.K."/>
            <person name="Choi B.J."/>
            <person name="Bayburt H."/>
            <person name="Jeon C.O."/>
        </authorList>
    </citation>
    <scope>NUCLEOTIDE SEQUENCE [LARGE SCALE GENOMIC DNA]</scope>
    <source>
        <strain evidence="6 7">G20-9</strain>
    </source>
</reference>
<dbReference type="Gene3D" id="3.40.720.10">
    <property type="entry name" value="Alkaline Phosphatase, subunit A"/>
    <property type="match status" value="1"/>
</dbReference>
<evidence type="ECO:0000256" key="1">
    <source>
        <dbReference type="ARBA" id="ARBA00008779"/>
    </source>
</evidence>
<dbReference type="PANTHER" id="PTHR42693:SF53">
    <property type="entry name" value="ENDO-4-O-SULFATASE"/>
    <property type="match status" value="1"/>
</dbReference>
<evidence type="ECO:0000256" key="3">
    <source>
        <dbReference type="ARBA" id="ARBA00022801"/>
    </source>
</evidence>
<dbReference type="InterPro" id="IPR024607">
    <property type="entry name" value="Sulfatase_CS"/>
</dbReference>
<evidence type="ECO:0000313" key="6">
    <source>
        <dbReference type="EMBL" id="WDR01503.1"/>
    </source>
</evidence>
<keyword evidence="2" id="KW-0479">Metal-binding</keyword>
<keyword evidence="7" id="KW-1185">Reference proteome</keyword>
<dbReference type="RefSeq" id="WP_282217914.1">
    <property type="nucleotide sequence ID" value="NZ_CP118246.1"/>
</dbReference>
<proteinExistence type="inferred from homology"/>
<protein>
    <submittedName>
        <fullName evidence="6">Sulfatase-like hydrolase/transferase</fullName>
    </submittedName>
</protein>
<dbReference type="InterPro" id="IPR000917">
    <property type="entry name" value="Sulfatase_N"/>
</dbReference>
<accession>A0ABY7YJS5</accession>
<dbReference type="PANTHER" id="PTHR42693">
    <property type="entry name" value="ARYLSULFATASE FAMILY MEMBER"/>
    <property type="match status" value="1"/>
</dbReference>
<comment type="similarity">
    <text evidence="1">Belongs to the sulfatase family.</text>
</comment>
<feature type="domain" description="Sulfatase N-terminal" evidence="5">
    <location>
        <begin position="4"/>
        <end position="104"/>
    </location>
</feature>
<keyword evidence="3" id="KW-0378">Hydrolase</keyword>
<dbReference type="Pfam" id="PF00884">
    <property type="entry name" value="Sulfatase"/>
    <property type="match status" value="1"/>
</dbReference>
<dbReference type="PROSITE" id="PS00523">
    <property type="entry name" value="SULFATASE_1"/>
    <property type="match status" value="1"/>
</dbReference>